<keyword evidence="3" id="KW-0812">Transmembrane</keyword>
<evidence type="ECO:0000256" key="1">
    <source>
        <dbReference type="SAM" id="MobiDB-lite"/>
    </source>
</evidence>
<proteinExistence type="predicted"/>
<sequence>MKKKLVAFLISTLFSSALWADWEMVGNADYNWGPFQIYTLSLYSETGNYQENQRPLMLSFNFDKPVEGKNFAISLIKEMKSLKVEGDTDNWLDELQKIFPDFSPKDVLSYIALPNKGYFILNDTVLDKEFGDDFNRAFISSALSPKGSYGKILPQLLGKEKSPHSDNEKLLPPPDVEKLNEDEINPQLPPQFELDLQKQEEV</sequence>
<gene>
    <name evidence="3" type="ORF">NCTC11297_01347</name>
</gene>
<keyword evidence="3" id="KW-0472">Membrane</keyword>
<dbReference type="EMBL" id="UGSP01000001">
    <property type="protein sequence ID" value="SUB24310.1"/>
    <property type="molecule type" value="Genomic_DNA"/>
</dbReference>
<evidence type="ECO:0000313" key="3">
    <source>
        <dbReference type="EMBL" id="SUB24310.1"/>
    </source>
</evidence>
<organism evidence="3 4">
    <name type="scientific">Avibacterium avium</name>
    <name type="common">Pasteurella avium</name>
    <dbReference type="NCBI Taxonomy" id="751"/>
    <lineage>
        <taxon>Bacteria</taxon>
        <taxon>Pseudomonadati</taxon>
        <taxon>Pseudomonadota</taxon>
        <taxon>Gammaproteobacteria</taxon>
        <taxon>Pasteurellales</taxon>
        <taxon>Pasteurellaceae</taxon>
        <taxon>Avibacterium</taxon>
    </lineage>
</organism>
<dbReference type="RefSeq" id="WP_115249534.1">
    <property type="nucleotide sequence ID" value="NZ_JBMMFH010000001.1"/>
</dbReference>
<keyword evidence="2" id="KW-0732">Signal</keyword>
<protein>
    <submittedName>
        <fullName evidence="3">Transmembrane protein</fullName>
    </submittedName>
</protein>
<evidence type="ECO:0000256" key="2">
    <source>
        <dbReference type="SAM" id="SignalP"/>
    </source>
</evidence>
<dbReference type="AlphaFoldDB" id="A0A379ARS1"/>
<feature type="compositionally biased region" description="Basic and acidic residues" evidence="1">
    <location>
        <begin position="158"/>
        <end position="181"/>
    </location>
</feature>
<reference evidence="3 4" key="1">
    <citation type="submission" date="2018-06" db="EMBL/GenBank/DDBJ databases">
        <authorList>
            <consortium name="Pathogen Informatics"/>
            <person name="Doyle S."/>
        </authorList>
    </citation>
    <scope>NUCLEOTIDE SEQUENCE [LARGE SCALE GENOMIC DNA]</scope>
    <source>
        <strain evidence="4">NCTC 11297</strain>
    </source>
</reference>
<feature type="chain" id="PRO_5016762969" evidence="2">
    <location>
        <begin position="21"/>
        <end position="202"/>
    </location>
</feature>
<feature type="region of interest" description="Disordered" evidence="1">
    <location>
        <begin position="158"/>
        <end position="202"/>
    </location>
</feature>
<evidence type="ECO:0000313" key="4">
    <source>
        <dbReference type="Proteomes" id="UP000255098"/>
    </source>
</evidence>
<accession>A0A379ARS1</accession>
<keyword evidence="4" id="KW-1185">Reference proteome</keyword>
<dbReference type="Proteomes" id="UP000255098">
    <property type="component" value="Unassembled WGS sequence"/>
</dbReference>
<name>A0A379ARS1_AVIAV</name>
<dbReference type="GeneID" id="300133552"/>
<feature type="signal peptide" evidence="2">
    <location>
        <begin position="1"/>
        <end position="20"/>
    </location>
</feature>